<feature type="transmembrane region" description="Helical" evidence="9">
    <location>
        <begin position="90"/>
        <end position="112"/>
    </location>
</feature>
<evidence type="ECO:0000313" key="13">
    <source>
        <dbReference type="Proteomes" id="UP000199052"/>
    </source>
</evidence>
<dbReference type="Proteomes" id="UP000199052">
    <property type="component" value="Unassembled WGS sequence"/>
</dbReference>
<evidence type="ECO:0000256" key="4">
    <source>
        <dbReference type="ARBA" id="ARBA00022475"/>
    </source>
</evidence>
<evidence type="ECO:0000256" key="5">
    <source>
        <dbReference type="ARBA" id="ARBA00022692"/>
    </source>
</evidence>
<dbReference type="InterPro" id="IPR020846">
    <property type="entry name" value="MFS_dom"/>
</dbReference>
<name>A0A1I3AG50_9ACTN</name>
<organism evidence="12 13">
    <name type="scientific">Actinopolymorpha cephalotaxi</name>
    <dbReference type="NCBI Taxonomy" id="504797"/>
    <lineage>
        <taxon>Bacteria</taxon>
        <taxon>Bacillati</taxon>
        <taxon>Actinomycetota</taxon>
        <taxon>Actinomycetes</taxon>
        <taxon>Propionibacteriales</taxon>
        <taxon>Actinopolymorphaceae</taxon>
        <taxon>Actinopolymorpha</taxon>
    </lineage>
</organism>
<dbReference type="STRING" id="504797.SAMN05421678_11928"/>
<dbReference type="EMBL" id="FOOI01000019">
    <property type="protein sequence ID" value="SFH48910.1"/>
    <property type="molecule type" value="Genomic_DNA"/>
</dbReference>
<feature type="transmembrane region" description="Helical" evidence="9">
    <location>
        <begin position="377"/>
        <end position="397"/>
    </location>
</feature>
<dbReference type="Proteomes" id="UP000533017">
    <property type="component" value="Unassembled WGS sequence"/>
</dbReference>
<dbReference type="InterPro" id="IPR011701">
    <property type="entry name" value="MFS"/>
</dbReference>
<dbReference type="CDD" id="cd17502">
    <property type="entry name" value="MFS_Azr1_MDR_like"/>
    <property type="match status" value="1"/>
</dbReference>
<comment type="subcellular location">
    <subcellularLocation>
        <location evidence="1">Cell membrane</location>
        <topology evidence="1">Multi-pass membrane protein</topology>
    </subcellularLocation>
</comment>
<evidence type="ECO:0000256" key="7">
    <source>
        <dbReference type="ARBA" id="ARBA00023136"/>
    </source>
</evidence>
<keyword evidence="14" id="KW-1185">Reference proteome</keyword>
<dbReference type="Gene3D" id="1.20.1720.10">
    <property type="entry name" value="Multidrug resistance protein D"/>
    <property type="match status" value="1"/>
</dbReference>
<feature type="transmembrane region" description="Helical" evidence="9">
    <location>
        <begin position="434"/>
        <end position="458"/>
    </location>
</feature>
<dbReference type="SUPFAM" id="SSF103473">
    <property type="entry name" value="MFS general substrate transporter"/>
    <property type="match status" value="1"/>
</dbReference>
<feature type="transmembrane region" description="Helical" evidence="9">
    <location>
        <begin position="409"/>
        <end position="428"/>
    </location>
</feature>
<keyword evidence="5 9" id="KW-0812">Transmembrane</keyword>
<feature type="transmembrane region" description="Helical" evidence="9">
    <location>
        <begin position="274"/>
        <end position="296"/>
    </location>
</feature>
<accession>A0A1I3AG50</accession>
<evidence type="ECO:0000313" key="11">
    <source>
        <dbReference type="EMBL" id="NYH82118.1"/>
    </source>
</evidence>
<feature type="transmembrane region" description="Helical" evidence="9">
    <location>
        <begin position="240"/>
        <end position="262"/>
    </location>
</feature>
<feature type="transmembrane region" description="Helical" evidence="9">
    <location>
        <begin position="470"/>
        <end position="494"/>
    </location>
</feature>
<dbReference type="RefSeq" id="WP_092888604.1">
    <property type="nucleotide sequence ID" value="NZ_FOOI01000019.1"/>
</dbReference>
<dbReference type="Pfam" id="PF07690">
    <property type="entry name" value="MFS_1"/>
    <property type="match status" value="1"/>
</dbReference>
<feature type="transmembrane region" description="Helical" evidence="9">
    <location>
        <begin position="552"/>
        <end position="570"/>
    </location>
</feature>
<protein>
    <submittedName>
        <fullName evidence="12">Drug resistance transporter, EmrB/QacA subfamily</fullName>
    </submittedName>
    <submittedName>
        <fullName evidence="11">EmrB/QacA subfamily drug resistance transporter</fullName>
    </submittedName>
</protein>
<evidence type="ECO:0000256" key="3">
    <source>
        <dbReference type="ARBA" id="ARBA00022448"/>
    </source>
</evidence>
<evidence type="ECO:0000256" key="8">
    <source>
        <dbReference type="SAM" id="MobiDB-lite"/>
    </source>
</evidence>
<evidence type="ECO:0000256" key="9">
    <source>
        <dbReference type="SAM" id="Phobius"/>
    </source>
</evidence>
<evidence type="ECO:0000256" key="2">
    <source>
        <dbReference type="ARBA" id="ARBA00007520"/>
    </source>
</evidence>
<gene>
    <name evidence="11" type="ORF">FHR37_000969</name>
    <name evidence="12" type="ORF">SAMN05421678_11928</name>
</gene>
<reference evidence="12 13" key="1">
    <citation type="submission" date="2016-10" db="EMBL/GenBank/DDBJ databases">
        <authorList>
            <person name="de Groot N.N."/>
        </authorList>
    </citation>
    <scope>NUCLEOTIDE SEQUENCE [LARGE SCALE GENOMIC DNA]</scope>
    <source>
        <strain evidence="12 13">CPCC 202808</strain>
    </source>
</reference>
<feature type="transmembrane region" description="Helical" evidence="9">
    <location>
        <begin position="345"/>
        <end position="365"/>
    </location>
</feature>
<dbReference type="PRINTS" id="PR01036">
    <property type="entry name" value="TCRTETB"/>
</dbReference>
<keyword evidence="7 9" id="KW-0472">Membrane</keyword>
<feature type="region of interest" description="Disordered" evidence="8">
    <location>
        <begin position="59"/>
        <end position="78"/>
    </location>
</feature>
<keyword evidence="4" id="KW-1003">Cell membrane</keyword>
<feature type="transmembrane region" description="Helical" evidence="9">
    <location>
        <begin position="155"/>
        <end position="174"/>
    </location>
</feature>
<feature type="transmembrane region" description="Helical" evidence="9">
    <location>
        <begin position="124"/>
        <end position="143"/>
    </location>
</feature>
<dbReference type="PROSITE" id="PS50850">
    <property type="entry name" value="MFS"/>
    <property type="match status" value="1"/>
</dbReference>
<keyword evidence="6 9" id="KW-1133">Transmembrane helix</keyword>
<comment type="similarity">
    <text evidence="2">Belongs to the major facilitator superfamily. TCR/Tet family.</text>
</comment>
<feature type="compositionally biased region" description="Polar residues" evidence="8">
    <location>
        <begin position="1"/>
        <end position="16"/>
    </location>
</feature>
<evidence type="ECO:0000256" key="6">
    <source>
        <dbReference type="ARBA" id="ARBA00022989"/>
    </source>
</evidence>
<feature type="region of interest" description="Disordered" evidence="8">
    <location>
        <begin position="1"/>
        <end position="54"/>
    </location>
</feature>
<reference evidence="11 14" key="2">
    <citation type="submission" date="2020-07" db="EMBL/GenBank/DDBJ databases">
        <title>Sequencing the genomes of 1000 actinobacteria strains.</title>
        <authorList>
            <person name="Klenk H.-P."/>
        </authorList>
    </citation>
    <scope>NUCLEOTIDE SEQUENCE [LARGE SCALE GENOMIC DNA]</scope>
    <source>
        <strain evidence="11 14">DSM 45117</strain>
    </source>
</reference>
<feature type="transmembrane region" description="Helical" evidence="9">
    <location>
        <begin position="213"/>
        <end position="234"/>
    </location>
</feature>
<evidence type="ECO:0000313" key="14">
    <source>
        <dbReference type="Proteomes" id="UP000533017"/>
    </source>
</evidence>
<proteinExistence type="inferred from homology"/>
<dbReference type="GO" id="GO:0022857">
    <property type="term" value="F:transmembrane transporter activity"/>
    <property type="evidence" value="ECO:0007669"/>
    <property type="project" value="InterPro"/>
</dbReference>
<dbReference type="FunFam" id="1.20.1720.10:FF:000004">
    <property type="entry name" value="EmrB/QacA family drug resistance transporter"/>
    <property type="match status" value="1"/>
</dbReference>
<dbReference type="GO" id="GO:0005886">
    <property type="term" value="C:plasma membrane"/>
    <property type="evidence" value="ECO:0007669"/>
    <property type="project" value="UniProtKB-SubCell"/>
</dbReference>
<feature type="transmembrane region" description="Helical" evidence="9">
    <location>
        <begin position="302"/>
        <end position="324"/>
    </location>
</feature>
<dbReference type="AlphaFoldDB" id="A0A1I3AG50"/>
<sequence length="594" mass="61346">MSAPGSHTSVTSPTSRSTDRQPAGPVPSPRPNSRAESAPSVPAPASPVPAAAPSAVGPAAVSSAAEPGPAATAATTSSPPAFTHKEILEIVWALVLCLFVSSLSGTVVGTALPTIVGDLGGQDQLAWVASATLLTTTVSTPLWGKISDLYGRKPLMQVAIAVFVVTSALAGLSQSMGEMIAARAGQGIGAGGLMALSQAIMADIVSPRERGRYSGYLGASFGVATVAGPLIGGFLVDGPGWRWCFYVGIPIAVLASVVLQKTLHLPRERRRTRIDWLGATVITGSVTSLLLLASLGGKEFGWVSGWSLLLAALALGGLVAAVLVERGAAEPILPPRLFRNPTFNLTGTAAFFTGFAMFGAMIYLPQYLQVVRGQSPTASGLLTFPLVVGMLSVSVLSGRAITRWGRWKVFPLVGLTLVGVGTGLLATLRVDTPMVAVCGYMLVFGAGLGFTMQVLILAVQNTSERRDLGIATSASTFFRSMGGAVGVAVFGAVLSSRLTSAIPALLAEHGVRARPSGGASAPHLGTPAEIARLSEPLRSVVREGFTLGLDRIYLMALPLVVLAFLAVLAVREVPLRGRGPEVAQEATARGRHRR</sequence>
<dbReference type="PANTHER" id="PTHR23501:SF197">
    <property type="entry name" value="COMD"/>
    <property type="match status" value="1"/>
</dbReference>
<dbReference type="Gene3D" id="1.20.1250.20">
    <property type="entry name" value="MFS general substrate transporter like domains"/>
    <property type="match status" value="1"/>
</dbReference>
<keyword evidence="3" id="KW-0813">Transport</keyword>
<evidence type="ECO:0000313" key="12">
    <source>
        <dbReference type="EMBL" id="SFH48910.1"/>
    </source>
</evidence>
<dbReference type="OrthoDB" id="7375466at2"/>
<evidence type="ECO:0000256" key="1">
    <source>
        <dbReference type="ARBA" id="ARBA00004651"/>
    </source>
</evidence>
<feature type="domain" description="Major facilitator superfamily (MFS) profile" evidence="10">
    <location>
        <begin position="90"/>
        <end position="574"/>
    </location>
</feature>
<dbReference type="InterPro" id="IPR036259">
    <property type="entry name" value="MFS_trans_sf"/>
</dbReference>
<dbReference type="EMBL" id="JACBZA010000001">
    <property type="protein sequence ID" value="NYH82118.1"/>
    <property type="molecule type" value="Genomic_DNA"/>
</dbReference>
<evidence type="ECO:0000259" key="10">
    <source>
        <dbReference type="PROSITE" id="PS50850"/>
    </source>
</evidence>
<dbReference type="PANTHER" id="PTHR23501">
    <property type="entry name" value="MAJOR FACILITATOR SUPERFAMILY"/>
    <property type="match status" value="1"/>
</dbReference>